<name>A0A2Z2HQ80_9EURY</name>
<evidence type="ECO:0000313" key="1">
    <source>
        <dbReference type="EMBL" id="ARS89286.1"/>
    </source>
</evidence>
<dbReference type="AlphaFoldDB" id="A0A2Z2HQ80"/>
<sequence length="318" mass="34645">MSTFGAYLEARRPVDDRALDDRVFEQFAAALAAHSAGDDEPLRIVEVGGGIGTMIARLVERNVLAGSVRYRLIDREAALVDRAREVLPDWLEAAGCTVERTPTGLVARSRPQSVASGSAPGLELEVILEVGDAFTVSTDGTGADAVIVSAVFDLVDLERALPWLASALQPGGLCYAPLTYDGATGFAPVDPLDDRLERLYHRHMDEIRDEPGGSRAGRRLVGSLERDDQPFCVLAVGGSDWVLRPHERSSTVASAERVVLGHLLETIDDALADVPVSTVEQRTRQRWRDRRERELEAGELTAFVRHVDVLARRDSSGE</sequence>
<dbReference type="RefSeq" id="WP_086887668.1">
    <property type="nucleotide sequence ID" value="NZ_CP019893.1"/>
</dbReference>
<keyword evidence="2" id="KW-1185">Reference proteome</keyword>
<dbReference type="KEGG" id="naj:B1756_05690"/>
<dbReference type="GeneID" id="32893550"/>
<dbReference type="SUPFAM" id="SSF53335">
    <property type="entry name" value="S-adenosyl-L-methionine-dependent methyltransferases"/>
    <property type="match status" value="1"/>
</dbReference>
<protein>
    <recommendedName>
        <fullName evidence="3">Class I SAM-dependent methyltransferase</fullName>
    </recommendedName>
</protein>
<evidence type="ECO:0000313" key="2">
    <source>
        <dbReference type="Proteomes" id="UP000250088"/>
    </source>
</evidence>
<proteinExistence type="predicted"/>
<gene>
    <name evidence="1" type="ORF">B1756_05690</name>
</gene>
<dbReference type="OrthoDB" id="338984at2157"/>
<evidence type="ECO:0008006" key="3">
    <source>
        <dbReference type="Google" id="ProtNLM"/>
    </source>
</evidence>
<accession>A0A2Z2HQ80</accession>
<dbReference type="Gene3D" id="3.40.50.150">
    <property type="entry name" value="Vaccinia Virus protein VP39"/>
    <property type="match status" value="1"/>
</dbReference>
<dbReference type="InterPro" id="IPR029063">
    <property type="entry name" value="SAM-dependent_MTases_sf"/>
</dbReference>
<dbReference type="EMBL" id="CP019893">
    <property type="protein sequence ID" value="ARS89286.1"/>
    <property type="molecule type" value="Genomic_DNA"/>
</dbReference>
<organism evidence="1 2">
    <name type="scientific">Natrarchaeobaculum aegyptiacum</name>
    <dbReference type="NCBI Taxonomy" id="745377"/>
    <lineage>
        <taxon>Archaea</taxon>
        <taxon>Methanobacteriati</taxon>
        <taxon>Methanobacteriota</taxon>
        <taxon>Stenosarchaea group</taxon>
        <taxon>Halobacteria</taxon>
        <taxon>Halobacteriales</taxon>
        <taxon>Natrialbaceae</taxon>
        <taxon>Natrarchaeobaculum</taxon>
    </lineage>
</organism>
<dbReference type="Proteomes" id="UP000250088">
    <property type="component" value="Chromosome"/>
</dbReference>
<reference evidence="2" key="1">
    <citation type="submission" date="2017-02" db="EMBL/GenBank/DDBJ databases">
        <title>Natronthermophilus aegyptiacus gen. nov.,sp. nov., an aerobic, extremely halophilic alkalithermophilic archaeon isolated from the athalassohaline Wadi An Natrun, Egypt.</title>
        <authorList>
            <person name="Zhao B."/>
        </authorList>
    </citation>
    <scope>NUCLEOTIDE SEQUENCE [LARGE SCALE GENOMIC DNA]</scope>
    <source>
        <strain evidence="2">JW/NM-HA 15</strain>
    </source>
</reference>